<evidence type="ECO:0000256" key="1">
    <source>
        <dbReference type="SAM" id="MobiDB-lite"/>
    </source>
</evidence>
<evidence type="ECO:0000313" key="2">
    <source>
        <dbReference type="EMBL" id="MBH0777002.1"/>
    </source>
</evidence>
<dbReference type="Proteomes" id="UP000655751">
    <property type="component" value="Unassembled WGS sequence"/>
</dbReference>
<protein>
    <recommendedName>
        <fullName evidence="4">Tail terminator</fullName>
    </recommendedName>
</protein>
<reference evidence="2" key="1">
    <citation type="submission" date="2020-11" db="EMBL/GenBank/DDBJ databases">
        <title>Nocardia NEAU-351.nov., a novel actinomycete isolated from the cow dung.</title>
        <authorList>
            <person name="Zhang X."/>
        </authorList>
    </citation>
    <scope>NUCLEOTIDE SEQUENCE</scope>
    <source>
        <strain evidence="2">NEAU-351</strain>
    </source>
</reference>
<dbReference type="RefSeq" id="WP_196149342.1">
    <property type="nucleotide sequence ID" value="NZ_JADMLG010000004.1"/>
</dbReference>
<feature type="compositionally biased region" description="Basic and acidic residues" evidence="1">
    <location>
        <begin position="46"/>
        <end position="62"/>
    </location>
</feature>
<organism evidence="2 3">
    <name type="scientific">Nocardia bovistercoris</name>
    <dbReference type="NCBI Taxonomy" id="2785916"/>
    <lineage>
        <taxon>Bacteria</taxon>
        <taxon>Bacillati</taxon>
        <taxon>Actinomycetota</taxon>
        <taxon>Actinomycetes</taxon>
        <taxon>Mycobacteriales</taxon>
        <taxon>Nocardiaceae</taxon>
        <taxon>Nocardia</taxon>
    </lineage>
</organism>
<feature type="region of interest" description="Disordered" evidence="1">
    <location>
        <begin position="46"/>
        <end position="66"/>
    </location>
</feature>
<keyword evidence="3" id="KW-1185">Reference proteome</keyword>
<sequence length="145" mass="15854">MNERILFPDIEEALVAYLVTELAAASDSAEVTTVVPDPRPARWVRVRRDDRRRRMDREDDQGSRGPRLILDRPRVVFECYADGGAAADLAALVRAILAGASPGYIGTVWCDFIDDAGVVSEIDPATSEPRQVITADLCVRGTVLA</sequence>
<dbReference type="AlphaFoldDB" id="A0A931IB79"/>
<name>A0A931IB79_9NOCA</name>
<proteinExistence type="predicted"/>
<dbReference type="EMBL" id="JADMLG010000004">
    <property type="protein sequence ID" value="MBH0777002.1"/>
    <property type="molecule type" value="Genomic_DNA"/>
</dbReference>
<gene>
    <name evidence="2" type="ORF">IT779_11970</name>
</gene>
<evidence type="ECO:0008006" key="4">
    <source>
        <dbReference type="Google" id="ProtNLM"/>
    </source>
</evidence>
<comment type="caution">
    <text evidence="2">The sequence shown here is derived from an EMBL/GenBank/DDBJ whole genome shotgun (WGS) entry which is preliminary data.</text>
</comment>
<accession>A0A931IB79</accession>
<evidence type="ECO:0000313" key="3">
    <source>
        <dbReference type="Proteomes" id="UP000655751"/>
    </source>
</evidence>